<dbReference type="AlphaFoldDB" id="A0A258D6A5"/>
<comment type="caution">
    <text evidence="2">The sequence shown here is derived from an EMBL/GenBank/DDBJ whole genome shotgun (WGS) entry which is preliminary data.</text>
</comment>
<dbReference type="PANTHER" id="PTHR12126:SF11">
    <property type="entry name" value="NADH DEHYDROGENASE [UBIQUINONE] 1 ALPHA SUBCOMPLEX SUBUNIT 9, MITOCHONDRIAL"/>
    <property type="match status" value="1"/>
</dbReference>
<dbReference type="InterPro" id="IPR051207">
    <property type="entry name" value="ComplexI_NDUFA9_subunit"/>
</dbReference>
<dbReference type="SMART" id="SM00822">
    <property type="entry name" value="PKS_KR"/>
    <property type="match status" value="1"/>
</dbReference>
<dbReference type="GO" id="GO:0044877">
    <property type="term" value="F:protein-containing complex binding"/>
    <property type="evidence" value="ECO:0007669"/>
    <property type="project" value="TreeGrafter"/>
</dbReference>
<dbReference type="EMBL" id="NCDQ01000142">
    <property type="protein sequence ID" value="OYX03500.1"/>
    <property type="molecule type" value="Genomic_DNA"/>
</dbReference>
<dbReference type="PANTHER" id="PTHR12126">
    <property type="entry name" value="NADH-UBIQUINONE OXIDOREDUCTASE 39 KDA SUBUNIT-RELATED"/>
    <property type="match status" value="1"/>
</dbReference>
<gene>
    <name evidence="2" type="ORF">B7Z12_10085</name>
</gene>
<evidence type="ECO:0000313" key="3">
    <source>
        <dbReference type="Proteomes" id="UP000215616"/>
    </source>
</evidence>
<protein>
    <submittedName>
        <fullName evidence="2">Epimerase</fullName>
    </submittedName>
</protein>
<dbReference type="Pfam" id="PF01370">
    <property type="entry name" value="Epimerase"/>
    <property type="match status" value="1"/>
</dbReference>
<proteinExistence type="predicted"/>
<evidence type="ECO:0000313" key="2">
    <source>
        <dbReference type="EMBL" id="OYX03500.1"/>
    </source>
</evidence>
<dbReference type="SUPFAM" id="SSF51735">
    <property type="entry name" value="NAD(P)-binding Rossmann-fold domains"/>
    <property type="match status" value="1"/>
</dbReference>
<dbReference type="Gene3D" id="3.40.50.720">
    <property type="entry name" value="NAD(P)-binding Rossmann-like Domain"/>
    <property type="match status" value="1"/>
</dbReference>
<name>A0A258D6A5_CAUVI</name>
<organism evidence="2 3">
    <name type="scientific">Caulobacter vibrioides</name>
    <name type="common">Caulobacter crescentus</name>
    <dbReference type="NCBI Taxonomy" id="155892"/>
    <lineage>
        <taxon>Bacteria</taxon>
        <taxon>Pseudomonadati</taxon>
        <taxon>Pseudomonadota</taxon>
        <taxon>Alphaproteobacteria</taxon>
        <taxon>Caulobacterales</taxon>
        <taxon>Caulobacteraceae</taxon>
        <taxon>Caulobacter</taxon>
    </lineage>
</organism>
<dbReference type="InterPro" id="IPR001509">
    <property type="entry name" value="Epimerase_deHydtase"/>
</dbReference>
<accession>A0A258D6A5</accession>
<sequence>MATDARGVIAVTGATGFLGRHLVRALAQDGWRPRVLVRRDPVHAFWRDTEVEVVTGDLGTPGALDRLATGADVFIHVAGLIKATTLEGFNRVNQDGARAAAEAARAAGARFILVSSLAAREPSLSNYAASKRAGEDAVRAADPSALIVRPPAIYGPGDTETLGLFQLAARSPVLPVLSQASRVAMIHVEDAAAKLVAFCRTPVLGLVELSDVRRDGYTWMEIMRGAAHVVGAKPRLIRLPDPGILAAGALVDAWSSLTNTPQVFGLGKAKELLHTDWTPSSAPMAEGVPSKFGLIDGFTHTVDWYRAAGWLPKNIVA</sequence>
<dbReference type="InterPro" id="IPR057326">
    <property type="entry name" value="KR_dom"/>
</dbReference>
<evidence type="ECO:0000259" key="1">
    <source>
        <dbReference type="SMART" id="SM00822"/>
    </source>
</evidence>
<feature type="domain" description="Ketoreductase" evidence="1">
    <location>
        <begin position="7"/>
        <end position="156"/>
    </location>
</feature>
<reference evidence="2 3" key="1">
    <citation type="submission" date="2017-03" db="EMBL/GenBank/DDBJ databases">
        <title>Lifting the veil on microbial sulfur biogeochemistry in mining wastewaters.</title>
        <authorList>
            <person name="Kantor R.S."/>
            <person name="Colenbrander Nelson T."/>
            <person name="Marshall S."/>
            <person name="Bennett D."/>
            <person name="Apte S."/>
            <person name="Camacho D."/>
            <person name="Thomas B.C."/>
            <person name="Warren L.A."/>
            <person name="Banfield J.F."/>
        </authorList>
    </citation>
    <scope>NUCLEOTIDE SEQUENCE [LARGE SCALE GENOMIC DNA]</scope>
    <source>
        <strain evidence="2">32-67-7</strain>
    </source>
</reference>
<dbReference type="InterPro" id="IPR036291">
    <property type="entry name" value="NAD(P)-bd_dom_sf"/>
</dbReference>
<dbReference type="Proteomes" id="UP000215616">
    <property type="component" value="Unassembled WGS sequence"/>
</dbReference>